<feature type="binding site" evidence="18">
    <location>
        <position position="27"/>
    </location>
    <ligand>
        <name>a divalent metal cation</name>
        <dbReference type="ChEBI" id="CHEBI:60240"/>
    </ligand>
</feature>
<feature type="binding site" evidence="17">
    <location>
        <begin position="93"/>
        <end position="94"/>
    </location>
    <ligand>
        <name>ATP</name>
        <dbReference type="ChEBI" id="CHEBI:30616"/>
    </ligand>
</feature>
<reference evidence="20" key="1">
    <citation type="submission" date="2020-10" db="EMBL/GenBank/DDBJ databases">
        <authorList>
            <person name="Gilroy R."/>
        </authorList>
    </citation>
    <scope>NUCLEOTIDE SEQUENCE</scope>
    <source>
        <strain evidence="20">CHK181-108</strain>
    </source>
</reference>
<evidence type="ECO:0000256" key="14">
    <source>
        <dbReference type="ARBA" id="ARBA00023264"/>
    </source>
</evidence>
<dbReference type="PANTHER" id="PTHR34299:SF1">
    <property type="entry name" value="DIACYLGLYCEROL KINASE"/>
    <property type="match status" value="1"/>
</dbReference>
<feature type="transmembrane region" description="Helical" evidence="19">
    <location>
        <begin position="122"/>
        <end position="151"/>
    </location>
</feature>
<comment type="caution">
    <text evidence="20">The sequence shown here is derived from an EMBL/GenBank/DDBJ whole genome shotgun (WGS) entry which is preliminary data.</text>
</comment>
<evidence type="ECO:0000256" key="16">
    <source>
        <dbReference type="PIRSR" id="PIRSR600829-2"/>
    </source>
</evidence>
<dbReference type="GO" id="GO:0005886">
    <property type="term" value="C:plasma membrane"/>
    <property type="evidence" value="ECO:0007669"/>
    <property type="project" value="UniProtKB-SubCell"/>
</dbReference>
<dbReference type="GO" id="GO:0046872">
    <property type="term" value="F:metal ion binding"/>
    <property type="evidence" value="ECO:0007669"/>
    <property type="project" value="UniProtKB-KW"/>
</dbReference>
<keyword evidence="9 17" id="KW-0067">ATP-binding</keyword>
<keyword evidence="12 19" id="KW-0472">Membrane</keyword>
<keyword evidence="8 20" id="KW-0418">Kinase</keyword>
<dbReference type="CDD" id="cd14265">
    <property type="entry name" value="UDPK_IM_like"/>
    <property type="match status" value="1"/>
</dbReference>
<evidence type="ECO:0000256" key="5">
    <source>
        <dbReference type="ARBA" id="ARBA00022679"/>
    </source>
</evidence>
<keyword evidence="13" id="KW-0594">Phospholipid biosynthesis</keyword>
<evidence type="ECO:0000256" key="4">
    <source>
        <dbReference type="ARBA" id="ARBA00022516"/>
    </source>
</evidence>
<protein>
    <submittedName>
        <fullName evidence="20">Diacylglycerol kinase family protein</fullName>
    </submittedName>
</protein>
<evidence type="ECO:0000256" key="9">
    <source>
        <dbReference type="ARBA" id="ARBA00022840"/>
    </source>
</evidence>
<evidence type="ECO:0000256" key="19">
    <source>
        <dbReference type="SAM" id="Phobius"/>
    </source>
</evidence>
<feature type="binding site" evidence="17">
    <location>
        <position position="27"/>
    </location>
    <ligand>
        <name>ATP</name>
        <dbReference type="ChEBI" id="CHEBI:30616"/>
    </ligand>
</feature>
<evidence type="ECO:0000256" key="3">
    <source>
        <dbReference type="ARBA" id="ARBA00022475"/>
    </source>
</evidence>
<accession>A0A9D1H239</accession>
<comment type="subcellular location">
    <subcellularLocation>
        <location evidence="1">Cell membrane</location>
        <topology evidence="1">Multi-pass membrane protein</topology>
    </subcellularLocation>
</comment>
<dbReference type="PANTHER" id="PTHR34299">
    <property type="entry name" value="DIACYLGLYCEROL KINASE"/>
    <property type="match status" value="1"/>
</dbReference>
<keyword evidence="18" id="KW-0479">Metal-binding</keyword>
<keyword evidence="7 17" id="KW-0547">Nucleotide-binding</keyword>
<evidence type="ECO:0000256" key="13">
    <source>
        <dbReference type="ARBA" id="ARBA00023209"/>
    </source>
</evidence>
<evidence type="ECO:0000256" key="10">
    <source>
        <dbReference type="ARBA" id="ARBA00022989"/>
    </source>
</evidence>
<feature type="active site" description="Proton acceptor" evidence="15">
    <location>
        <position position="68"/>
    </location>
</feature>
<evidence type="ECO:0000256" key="11">
    <source>
        <dbReference type="ARBA" id="ARBA00023098"/>
    </source>
</evidence>
<sequence length="158" mass="17013">MKSKKNKNLAQSFYNAAKGFLRALKAERNLRIDIVAAVLAAIFSYAYDLSREGCAVVAVVICAVIGAELFNTSAERLADAVTEEYNEHIRAAKDVASAAVFVTAAGAVISGIVLFLTDTEKLITALINIAFSPRALTAVILTLILGTIFILKYKERKS</sequence>
<dbReference type="InterPro" id="IPR033717">
    <property type="entry name" value="UDPK"/>
</dbReference>
<dbReference type="EMBL" id="DVLU01000007">
    <property type="protein sequence ID" value="HIT84486.1"/>
    <property type="molecule type" value="Genomic_DNA"/>
</dbReference>
<feature type="binding site" evidence="18">
    <location>
        <position position="75"/>
    </location>
    <ligand>
        <name>a divalent metal cation</name>
        <dbReference type="ChEBI" id="CHEBI:60240"/>
    </ligand>
</feature>
<evidence type="ECO:0000256" key="17">
    <source>
        <dbReference type="PIRSR" id="PIRSR600829-3"/>
    </source>
</evidence>
<evidence type="ECO:0000256" key="6">
    <source>
        <dbReference type="ARBA" id="ARBA00022692"/>
    </source>
</evidence>
<evidence type="ECO:0000256" key="18">
    <source>
        <dbReference type="PIRSR" id="PIRSR600829-4"/>
    </source>
</evidence>
<keyword evidence="6 19" id="KW-0812">Transmembrane</keyword>
<name>A0A9D1H239_9FIRM</name>
<evidence type="ECO:0000256" key="2">
    <source>
        <dbReference type="ARBA" id="ARBA00005967"/>
    </source>
</evidence>
<dbReference type="Gene3D" id="1.10.287.3610">
    <property type="match status" value="1"/>
</dbReference>
<evidence type="ECO:0000256" key="1">
    <source>
        <dbReference type="ARBA" id="ARBA00004651"/>
    </source>
</evidence>
<feature type="binding site" evidence="16">
    <location>
        <position position="68"/>
    </location>
    <ligand>
        <name>substrate</name>
    </ligand>
</feature>
<feature type="transmembrane region" description="Helical" evidence="19">
    <location>
        <begin position="95"/>
        <end position="116"/>
    </location>
</feature>
<evidence type="ECO:0000256" key="15">
    <source>
        <dbReference type="PIRSR" id="PIRSR600829-1"/>
    </source>
</evidence>
<comment type="similarity">
    <text evidence="2">Belongs to the bacterial diacylglycerol kinase family.</text>
</comment>
<feature type="binding site" evidence="16">
    <location>
        <position position="97"/>
    </location>
    <ligand>
        <name>substrate</name>
    </ligand>
</feature>
<dbReference type="GO" id="GO:0016301">
    <property type="term" value="F:kinase activity"/>
    <property type="evidence" value="ECO:0007669"/>
    <property type="project" value="UniProtKB-KW"/>
</dbReference>
<gene>
    <name evidence="20" type="ORF">IAA60_01135</name>
</gene>
<keyword evidence="10 19" id="KW-1133">Transmembrane helix</keyword>
<keyword evidence="4" id="KW-0444">Lipid biosynthesis</keyword>
<dbReference type="InterPro" id="IPR000829">
    <property type="entry name" value="DAGK"/>
</dbReference>
<evidence type="ECO:0000313" key="20">
    <source>
        <dbReference type="EMBL" id="HIT84486.1"/>
    </source>
</evidence>
<keyword evidence="3" id="KW-1003">Cell membrane</keyword>
<dbReference type="GO" id="GO:0008654">
    <property type="term" value="P:phospholipid biosynthetic process"/>
    <property type="evidence" value="ECO:0007669"/>
    <property type="project" value="UniProtKB-KW"/>
</dbReference>
<proteinExistence type="inferred from homology"/>
<feature type="binding site" evidence="17">
    <location>
        <position position="75"/>
    </location>
    <ligand>
        <name>ATP</name>
        <dbReference type="ChEBI" id="CHEBI:30616"/>
    </ligand>
</feature>
<dbReference type="Pfam" id="PF01219">
    <property type="entry name" value="DAGK_prokar"/>
    <property type="match status" value="1"/>
</dbReference>
<dbReference type="InterPro" id="IPR036945">
    <property type="entry name" value="DAGK_sf"/>
</dbReference>
<dbReference type="GO" id="GO:0005524">
    <property type="term" value="F:ATP binding"/>
    <property type="evidence" value="ECO:0007669"/>
    <property type="project" value="UniProtKB-KW"/>
</dbReference>
<evidence type="ECO:0000256" key="7">
    <source>
        <dbReference type="ARBA" id="ARBA00022741"/>
    </source>
</evidence>
<keyword evidence="18" id="KW-0460">Magnesium</keyword>
<comment type="cofactor">
    <cofactor evidence="18">
        <name>Mg(2+)</name>
        <dbReference type="ChEBI" id="CHEBI:18420"/>
    </cofactor>
    <text evidence="18">Mn(2+), Zn(2+), Cd(2+) and Co(2+) support activity to lesser extents.</text>
</comment>
<evidence type="ECO:0000256" key="8">
    <source>
        <dbReference type="ARBA" id="ARBA00022777"/>
    </source>
</evidence>
<keyword evidence="14" id="KW-1208">Phospholipid metabolism</keyword>
<reference evidence="20" key="2">
    <citation type="journal article" date="2021" name="PeerJ">
        <title>Extensive microbial diversity within the chicken gut microbiome revealed by metagenomics and culture.</title>
        <authorList>
            <person name="Gilroy R."/>
            <person name="Ravi A."/>
            <person name="Getino M."/>
            <person name="Pursley I."/>
            <person name="Horton D.L."/>
            <person name="Alikhan N.F."/>
            <person name="Baker D."/>
            <person name="Gharbi K."/>
            <person name="Hall N."/>
            <person name="Watson M."/>
            <person name="Adriaenssens E.M."/>
            <person name="Foster-Nyarko E."/>
            <person name="Jarju S."/>
            <person name="Secka A."/>
            <person name="Antonio M."/>
            <person name="Oren A."/>
            <person name="Chaudhuri R.R."/>
            <person name="La Ragione R."/>
            <person name="Hildebrand F."/>
            <person name="Pallen M.J."/>
        </authorList>
    </citation>
    <scope>NUCLEOTIDE SEQUENCE</scope>
    <source>
        <strain evidence="20">CHK181-108</strain>
    </source>
</reference>
<evidence type="ECO:0000256" key="12">
    <source>
        <dbReference type="ARBA" id="ARBA00023136"/>
    </source>
</evidence>
<keyword evidence="5" id="KW-0808">Transferase</keyword>
<keyword evidence="11" id="KW-0443">Lipid metabolism</keyword>
<dbReference type="AlphaFoldDB" id="A0A9D1H239"/>
<evidence type="ECO:0000313" key="21">
    <source>
        <dbReference type="Proteomes" id="UP000824165"/>
    </source>
</evidence>
<dbReference type="Proteomes" id="UP000824165">
    <property type="component" value="Unassembled WGS sequence"/>
</dbReference>
<organism evidence="20 21">
    <name type="scientific">Candidatus Ornithomonoglobus intestinigallinarum</name>
    <dbReference type="NCBI Taxonomy" id="2840894"/>
    <lineage>
        <taxon>Bacteria</taxon>
        <taxon>Bacillati</taxon>
        <taxon>Bacillota</taxon>
        <taxon>Clostridia</taxon>
        <taxon>Candidatus Ornithomonoglobus</taxon>
    </lineage>
</organism>